<dbReference type="Gene3D" id="2.10.10.20">
    <property type="entry name" value="Carbohydrate-binding module superfamily 5/12"/>
    <property type="match status" value="1"/>
</dbReference>
<proteinExistence type="predicted"/>
<comment type="caution">
    <text evidence="2">The sequence shown here is derived from an EMBL/GenBank/DDBJ whole genome shotgun (WGS) entry which is preliminary data.</text>
</comment>
<protein>
    <submittedName>
        <fullName evidence="2">Uncharacterized protein</fullName>
    </submittedName>
</protein>
<accession>A0A9D2CL68</accession>
<name>A0A9D2CL68_9BACE</name>
<sequence length="298" mass="31940">MASKIGQVTYLQKGEKGDAGDRGPSLRGPLDWKKVETGFQFQSGADGEEFIDIVTYNGKYYQCIVSHSKSSSRYPGSSYNYWRVASGLPFVASDLLLTTYALIKNLGVETVEMKGSDGNIIFQVKDGNVTCKEGIFENVKVNGDLTATSLRLKQHTGASINAVNGAITTNPEITLPRLQPGECMEVKMLTPIATRLNIAYVFRGTTSAVKIYASWDTGGSTLKGSYLGGVCIDFIGRYDSSSETTIWQAIPLNDEARSLLESMKVDNSATLPGEDGDDGDDNGDGGSTPGSGDEDSFG</sequence>
<dbReference type="AlphaFoldDB" id="A0A9D2CL68"/>
<reference evidence="2" key="1">
    <citation type="journal article" date="2021" name="PeerJ">
        <title>Extensive microbial diversity within the chicken gut microbiome revealed by metagenomics and culture.</title>
        <authorList>
            <person name="Gilroy R."/>
            <person name="Ravi A."/>
            <person name="Getino M."/>
            <person name="Pursley I."/>
            <person name="Horton D.L."/>
            <person name="Alikhan N.F."/>
            <person name="Baker D."/>
            <person name="Gharbi K."/>
            <person name="Hall N."/>
            <person name="Watson M."/>
            <person name="Adriaenssens E.M."/>
            <person name="Foster-Nyarko E."/>
            <person name="Jarju S."/>
            <person name="Secka A."/>
            <person name="Antonio M."/>
            <person name="Oren A."/>
            <person name="Chaudhuri R.R."/>
            <person name="La Ragione R."/>
            <person name="Hildebrand F."/>
            <person name="Pallen M.J."/>
        </authorList>
    </citation>
    <scope>NUCLEOTIDE SEQUENCE</scope>
    <source>
        <strain evidence="2">Gambia2-208</strain>
    </source>
</reference>
<evidence type="ECO:0000256" key="1">
    <source>
        <dbReference type="SAM" id="MobiDB-lite"/>
    </source>
</evidence>
<reference evidence="2" key="2">
    <citation type="submission" date="2021-04" db="EMBL/GenBank/DDBJ databases">
        <authorList>
            <person name="Gilroy R."/>
        </authorList>
    </citation>
    <scope>NUCLEOTIDE SEQUENCE</scope>
    <source>
        <strain evidence="2">Gambia2-208</strain>
    </source>
</reference>
<dbReference type="EMBL" id="DXCV01000041">
    <property type="protein sequence ID" value="HIY88239.1"/>
    <property type="molecule type" value="Genomic_DNA"/>
</dbReference>
<gene>
    <name evidence="2" type="ORF">H9824_06000</name>
</gene>
<organism evidence="2 3">
    <name type="scientific">Candidatus Bacteroides pullicola</name>
    <dbReference type="NCBI Taxonomy" id="2838475"/>
    <lineage>
        <taxon>Bacteria</taxon>
        <taxon>Pseudomonadati</taxon>
        <taxon>Bacteroidota</taxon>
        <taxon>Bacteroidia</taxon>
        <taxon>Bacteroidales</taxon>
        <taxon>Bacteroidaceae</taxon>
        <taxon>Bacteroides</taxon>
    </lineage>
</organism>
<evidence type="ECO:0000313" key="3">
    <source>
        <dbReference type="Proteomes" id="UP000886851"/>
    </source>
</evidence>
<feature type="compositionally biased region" description="Acidic residues" evidence="1">
    <location>
        <begin position="274"/>
        <end position="283"/>
    </location>
</feature>
<dbReference type="Proteomes" id="UP000886851">
    <property type="component" value="Unassembled WGS sequence"/>
</dbReference>
<evidence type="ECO:0000313" key="2">
    <source>
        <dbReference type="EMBL" id="HIY88239.1"/>
    </source>
</evidence>
<feature type="region of interest" description="Disordered" evidence="1">
    <location>
        <begin position="261"/>
        <end position="298"/>
    </location>
</feature>